<evidence type="ECO:0000259" key="7">
    <source>
        <dbReference type="PROSITE" id="PS51194"/>
    </source>
</evidence>
<evidence type="ECO:0000256" key="4">
    <source>
        <dbReference type="ARBA" id="ARBA00022840"/>
    </source>
</evidence>
<dbReference type="InterPro" id="IPR011545">
    <property type="entry name" value="DEAD/DEAH_box_helicase_dom"/>
</dbReference>
<dbReference type="InterPro" id="IPR001650">
    <property type="entry name" value="Helicase_C-like"/>
</dbReference>
<dbReference type="InterPro" id="IPR006474">
    <property type="entry name" value="Helicase_Cas3_CRISPR-ass_core"/>
</dbReference>
<keyword evidence="4" id="KW-0067">ATP-binding</keyword>
<gene>
    <name evidence="8" type="ORF">J5U21_01791</name>
</gene>
<dbReference type="RefSeq" id="WP_218260549.1">
    <property type="nucleotide sequence ID" value="NZ_CP077715.1"/>
</dbReference>
<dbReference type="PROSITE" id="PS51194">
    <property type="entry name" value="HELICASE_CTER"/>
    <property type="match status" value="1"/>
</dbReference>
<dbReference type="InterPro" id="IPR050079">
    <property type="entry name" value="DEAD_box_RNA_helicase"/>
</dbReference>
<keyword evidence="5" id="KW-0051">Antiviral defense</keyword>
<dbReference type="InterPro" id="IPR014001">
    <property type="entry name" value="Helicase_ATP-bd"/>
</dbReference>
<evidence type="ECO:0000313" key="8">
    <source>
        <dbReference type="EMBL" id="QXJ32140.1"/>
    </source>
</evidence>
<dbReference type="SMART" id="SM00487">
    <property type="entry name" value="DEXDc"/>
    <property type="match status" value="1"/>
</dbReference>
<organism evidence="8 9">
    <name type="scientific">Saccharolobus shibatae</name>
    <dbReference type="NCBI Taxonomy" id="2286"/>
    <lineage>
        <taxon>Archaea</taxon>
        <taxon>Thermoproteota</taxon>
        <taxon>Thermoprotei</taxon>
        <taxon>Sulfolobales</taxon>
        <taxon>Sulfolobaceae</taxon>
        <taxon>Saccharolobus</taxon>
    </lineage>
</organism>
<keyword evidence="1" id="KW-0547">Nucleotide-binding</keyword>
<keyword evidence="3" id="KW-0347">Helicase</keyword>
<accession>A0A8F5BVI0</accession>
<feature type="domain" description="Helicase C-terminal" evidence="7">
    <location>
        <begin position="234"/>
        <end position="387"/>
    </location>
</feature>
<dbReference type="SMART" id="SM00490">
    <property type="entry name" value="HELICc"/>
    <property type="match status" value="1"/>
</dbReference>
<dbReference type="InterPro" id="IPR054712">
    <property type="entry name" value="Cas3-like_dom"/>
</dbReference>
<dbReference type="Proteomes" id="UP000693941">
    <property type="component" value="Chromosome"/>
</dbReference>
<reference evidence="8" key="1">
    <citation type="journal article" date="2021" name="Environ. Microbiol.">
        <title>New insights into the diversity and evolution of the archaeal mobilome from three complete genomes of Saccharolobus shibatae.</title>
        <authorList>
            <person name="Medvedeva S."/>
            <person name="Brandt D."/>
            <person name="Cvirkaite-Krupovic V."/>
            <person name="Liu Y."/>
            <person name="Severinov K."/>
            <person name="Ishino S."/>
            <person name="Ishino Y."/>
            <person name="Prangishvili D."/>
            <person name="Kalinowski J."/>
            <person name="Krupovic M."/>
        </authorList>
    </citation>
    <scope>NUCLEOTIDE SEQUENCE</scope>
    <source>
        <strain evidence="8">BEU9</strain>
    </source>
</reference>
<proteinExistence type="predicted"/>
<dbReference type="Pfam" id="PF22590">
    <property type="entry name" value="Cas3-like_C_2"/>
    <property type="match status" value="1"/>
</dbReference>
<dbReference type="GeneID" id="65560253"/>
<dbReference type="GO" id="GO:0003724">
    <property type="term" value="F:RNA helicase activity"/>
    <property type="evidence" value="ECO:0007669"/>
    <property type="project" value="TreeGrafter"/>
</dbReference>
<dbReference type="Pfam" id="PF00270">
    <property type="entry name" value="DEAD"/>
    <property type="match status" value="1"/>
</dbReference>
<evidence type="ECO:0000259" key="6">
    <source>
        <dbReference type="PROSITE" id="PS51192"/>
    </source>
</evidence>
<keyword evidence="2" id="KW-0378">Hydrolase</keyword>
<dbReference type="NCBIfam" id="TIGR01587">
    <property type="entry name" value="cas3_core"/>
    <property type="match status" value="1"/>
</dbReference>
<dbReference type="GO" id="GO:0016787">
    <property type="term" value="F:hydrolase activity"/>
    <property type="evidence" value="ECO:0007669"/>
    <property type="project" value="UniProtKB-KW"/>
</dbReference>
<evidence type="ECO:0000313" key="9">
    <source>
        <dbReference type="Proteomes" id="UP000693941"/>
    </source>
</evidence>
<evidence type="ECO:0000256" key="2">
    <source>
        <dbReference type="ARBA" id="ARBA00022801"/>
    </source>
</evidence>
<evidence type="ECO:0000256" key="5">
    <source>
        <dbReference type="ARBA" id="ARBA00023118"/>
    </source>
</evidence>
<dbReference type="GO" id="GO:0051607">
    <property type="term" value="P:defense response to virus"/>
    <property type="evidence" value="ECO:0007669"/>
    <property type="project" value="UniProtKB-KW"/>
</dbReference>
<evidence type="ECO:0000256" key="3">
    <source>
        <dbReference type="ARBA" id="ARBA00022806"/>
    </source>
</evidence>
<feature type="domain" description="Helicase ATP-binding" evidence="6">
    <location>
        <begin position="32"/>
        <end position="219"/>
    </location>
</feature>
<dbReference type="AlphaFoldDB" id="A0A8F5BVI0"/>
<protein>
    <submittedName>
        <fullName evidence="8">CRISPR-associated helicase Cas3</fullName>
    </submittedName>
</protein>
<sequence length="532" mass="62010">MKELIKEMVESWSKNVDENRLELQSKLAKKIFDETNEGKLFLLNLPTGIGKTEIFLAPFLYQFRINEFFAGRMYIVEPNHALLRQIRDRIENYTRNIGEIVGEDHGDVENPSFLYTAPITLTTIDSFAYGFLAKRVNKWWQFGYETGRYTLPVGLMGNSYIVFDEAHLIQDSVFLSPRVMGKIICNLVNSGAIVIFSSATLPKALRERLTNECRNIKELNAENFTFKRNVKISFKKETLKDVECEGKTIIIVNTVKKARDLYKYLKQKCKNKKVYILHSLMTIEDKSRTYELLKNTKEDDVILIGTQTLEVGLDFSFNKLYTEISPIDSLIQRIGRVGRREENRSEAIIFDVENNLPYMDSLLKKTREILQENNGYEDLVSSIDKVYDEDEVRKIEEKGDLFYTQFLEYLENLHLFSYPPEDEVLIRPSNYITIFMIDDNTIISEKNDELVLRKEELVNKSLRYSISAIDSYSLNRLNKILENKSVYIHSGEEKDVIHVRKSKLNNRVNTIYIKRHGIYDDAGLIIEMGEEK</sequence>
<name>A0A8F5BVI0_9CREN</name>
<dbReference type="EMBL" id="CP077715">
    <property type="protein sequence ID" value="QXJ32140.1"/>
    <property type="molecule type" value="Genomic_DNA"/>
</dbReference>
<dbReference type="PROSITE" id="PS51192">
    <property type="entry name" value="HELICASE_ATP_BIND_1"/>
    <property type="match status" value="1"/>
</dbReference>
<dbReference type="GO" id="GO:0005524">
    <property type="term" value="F:ATP binding"/>
    <property type="evidence" value="ECO:0007669"/>
    <property type="project" value="UniProtKB-KW"/>
</dbReference>
<dbReference type="GO" id="GO:0005829">
    <property type="term" value="C:cytosol"/>
    <property type="evidence" value="ECO:0007669"/>
    <property type="project" value="TreeGrafter"/>
</dbReference>
<dbReference type="GO" id="GO:0003676">
    <property type="term" value="F:nucleic acid binding"/>
    <property type="evidence" value="ECO:0007669"/>
    <property type="project" value="InterPro"/>
</dbReference>
<dbReference type="PANTHER" id="PTHR47959">
    <property type="entry name" value="ATP-DEPENDENT RNA HELICASE RHLE-RELATED"/>
    <property type="match status" value="1"/>
</dbReference>
<evidence type="ECO:0000256" key="1">
    <source>
        <dbReference type="ARBA" id="ARBA00022741"/>
    </source>
</evidence>
<dbReference type="PANTHER" id="PTHR47959:SF16">
    <property type="entry name" value="CRISPR-ASSOCIATED NUCLEASE_HELICASE CAS3-RELATED"/>
    <property type="match status" value="1"/>
</dbReference>